<keyword evidence="2" id="KW-1185">Reference proteome</keyword>
<dbReference type="EMBL" id="JANPWB010000005">
    <property type="protein sequence ID" value="KAJ1187973.1"/>
    <property type="molecule type" value="Genomic_DNA"/>
</dbReference>
<protein>
    <submittedName>
        <fullName evidence="1">Uncharacterized protein</fullName>
    </submittedName>
</protein>
<proteinExistence type="predicted"/>
<dbReference type="AlphaFoldDB" id="A0AAV7UJY4"/>
<evidence type="ECO:0000313" key="2">
    <source>
        <dbReference type="Proteomes" id="UP001066276"/>
    </source>
</evidence>
<gene>
    <name evidence="1" type="ORF">NDU88_004738</name>
</gene>
<evidence type="ECO:0000313" key="1">
    <source>
        <dbReference type="EMBL" id="KAJ1187973.1"/>
    </source>
</evidence>
<reference evidence="1" key="1">
    <citation type="journal article" date="2022" name="bioRxiv">
        <title>Sequencing and chromosome-scale assembly of the giantPleurodeles waltlgenome.</title>
        <authorList>
            <person name="Brown T."/>
            <person name="Elewa A."/>
            <person name="Iarovenko S."/>
            <person name="Subramanian E."/>
            <person name="Araus A.J."/>
            <person name="Petzold A."/>
            <person name="Susuki M."/>
            <person name="Suzuki K.-i.T."/>
            <person name="Hayashi T."/>
            <person name="Toyoda A."/>
            <person name="Oliveira C."/>
            <person name="Osipova E."/>
            <person name="Leigh N.D."/>
            <person name="Simon A."/>
            <person name="Yun M.H."/>
        </authorList>
    </citation>
    <scope>NUCLEOTIDE SEQUENCE</scope>
    <source>
        <strain evidence="1">20211129_DDA</strain>
        <tissue evidence="1">Liver</tissue>
    </source>
</reference>
<accession>A0AAV7UJY4</accession>
<organism evidence="1 2">
    <name type="scientific">Pleurodeles waltl</name>
    <name type="common">Iberian ribbed newt</name>
    <dbReference type="NCBI Taxonomy" id="8319"/>
    <lineage>
        <taxon>Eukaryota</taxon>
        <taxon>Metazoa</taxon>
        <taxon>Chordata</taxon>
        <taxon>Craniata</taxon>
        <taxon>Vertebrata</taxon>
        <taxon>Euteleostomi</taxon>
        <taxon>Amphibia</taxon>
        <taxon>Batrachia</taxon>
        <taxon>Caudata</taxon>
        <taxon>Salamandroidea</taxon>
        <taxon>Salamandridae</taxon>
        <taxon>Pleurodelinae</taxon>
        <taxon>Pleurodeles</taxon>
    </lineage>
</organism>
<comment type="caution">
    <text evidence="1">The sequence shown here is derived from an EMBL/GenBank/DDBJ whole genome shotgun (WGS) entry which is preliminary data.</text>
</comment>
<sequence>MPPIGSRPMVSLNTTGSVSTSRLCARVGLVLAECCMPVKVLNGCCMDRVPAVAVENVGDPFVLRPDENLVL</sequence>
<name>A0AAV7UJY4_PLEWA</name>
<dbReference type="Proteomes" id="UP001066276">
    <property type="component" value="Chromosome 3_1"/>
</dbReference>